<name>A0AAW7JKN2_9BACT</name>
<dbReference type="AlphaFoldDB" id="A0AAW7JKN2"/>
<dbReference type="InterPro" id="IPR026881">
    <property type="entry name" value="WYL_dom"/>
</dbReference>
<dbReference type="InterPro" id="IPR057727">
    <property type="entry name" value="WCX_dom"/>
</dbReference>
<gene>
    <name evidence="3" type="ORF">QVN84_09760</name>
</gene>
<comment type="caution">
    <text evidence="3">The sequence shown here is derived from an EMBL/GenBank/DDBJ whole genome shotgun (WGS) entry which is preliminary data.</text>
</comment>
<evidence type="ECO:0000259" key="1">
    <source>
        <dbReference type="Pfam" id="PF13280"/>
    </source>
</evidence>
<dbReference type="EMBL" id="JAUEIF010000009">
    <property type="protein sequence ID" value="MDN0025799.1"/>
    <property type="molecule type" value="Genomic_DNA"/>
</dbReference>
<evidence type="ECO:0000259" key="2">
    <source>
        <dbReference type="Pfam" id="PF25583"/>
    </source>
</evidence>
<reference evidence="3" key="2">
    <citation type="submission" date="2023-08" db="EMBL/GenBank/DDBJ databases">
        <title>Identification and characterization of horizontal gene transfer across gut microbiota members of farm animals based on homology search.</title>
        <authorList>
            <person name="Schwarzerova J."/>
            <person name="Nykrynova M."/>
            <person name="Jureckova K."/>
            <person name="Cejkova D."/>
            <person name="Rychlik I."/>
        </authorList>
    </citation>
    <scope>NUCLEOTIDE SEQUENCE</scope>
    <source>
        <strain evidence="3">ET15</strain>
    </source>
</reference>
<evidence type="ECO:0000313" key="4">
    <source>
        <dbReference type="Proteomes" id="UP001168478"/>
    </source>
</evidence>
<dbReference type="InterPro" id="IPR051534">
    <property type="entry name" value="CBASS_pafABC_assoc_protein"/>
</dbReference>
<dbReference type="Pfam" id="PF13280">
    <property type="entry name" value="WYL"/>
    <property type="match status" value="1"/>
</dbReference>
<feature type="domain" description="WCX" evidence="2">
    <location>
        <begin position="254"/>
        <end position="332"/>
    </location>
</feature>
<proteinExistence type="predicted"/>
<protein>
    <submittedName>
        <fullName evidence="3">WYL domain-containing protein</fullName>
    </submittedName>
</protein>
<dbReference type="Pfam" id="PF25583">
    <property type="entry name" value="WCX"/>
    <property type="match status" value="1"/>
</dbReference>
<feature type="domain" description="WYL" evidence="1">
    <location>
        <begin position="158"/>
        <end position="222"/>
    </location>
</feature>
<dbReference type="Proteomes" id="UP001168478">
    <property type="component" value="Unassembled WGS sequence"/>
</dbReference>
<evidence type="ECO:0000313" key="3">
    <source>
        <dbReference type="EMBL" id="MDN0025799.1"/>
    </source>
</evidence>
<organism evidence="3 4">
    <name type="scientific">Leyella lascolaii</name>
    <dbReference type="NCBI Taxonomy" id="1776379"/>
    <lineage>
        <taxon>Bacteria</taxon>
        <taxon>Pseudomonadati</taxon>
        <taxon>Bacteroidota</taxon>
        <taxon>Bacteroidia</taxon>
        <taxon>Bacteroidales</taxon>
        <taxon>Prevotellaceae</taxon>
        <taxon>Leyella</taxon>
    </lineage>
</organism>
<sequence>MATNKNAQIRYHALDRCLGNWSRRFYIEDLIKACNDALHDYNGSEGVQKRQVQADLDFLESEEGYKMWIDRERDGHRVYYRYHNRNASIKNQPINQEELDLIHDALMVMKRFEGVPQLDWLDDLEKKLYSTSKLLEGVESVVSFQHNPYLKGMDDFYKPIFDAIVNKRVIEIVYHPFNREARTLYVSPYYLKQYNNRWFLIGKHDGTEYLSNFPIDRIEDCKETSKPFVPKSDDIDFNDYFADVVGVSITNTPVENVVLKVNQQALSYIVTKPLHESQCATPEPMQDGYWKITLKVKDNYELRSLLRSFGEQIEVLAPESLRNVMKESAEQLNNMYK</sequence>
<dbReference type="RefSeq" id="WP_289836558.1">
    <property type="nucleotide sequence ID" value="NZ_JAUEIF010000009.1"/>
</dbReference>
<reference evidence="3" key="1">
    <citation type="submission" date="2023-06" db="EMBL/GenBank/DDBJ databases">
        <authorList>
            <person name="Zeman M."/>
            <person name="Kubasova T."/>
            <person name="Jahodarova E."/>
            <person name="Nykrynova M."/>
            <person name="Rychlik I."/>
        </authorList>
    </citation>
    <scope>NUCLEOTIDE SEQUENCE</scope>
    <source>
        <strain evidence="3">ET15</strain>
    </source>
</reference>
<dbReference type="PANTHER" id="PTHR34580">
    <property type="match status" value="1"/>
</dbReference>
<accession>A0AAW7JKN2</accession>
<dbReference type="PANTHER" id="PTHR34580:SF9">
    <property type="entry name" value="SLL5097 PROTEIN"/>
    <property type="match status" value="1"/>
</dbReference>
<dbReference type="PROSITE" id="PS52050">
    <property type="entry name" value="WYL"/>
    <property type="match status" value="1"/>
</dbReference>